<dbReference type="SUPFAM" id="SSF54665">
    <property type="entry name" value="CO dehydrogenase molybdoprotein N-domain-like"/>
    <property type="match status" value="1"/>
</dbReference>
<gene>
    <name evidence="5" type="ORF">B5V03_40695</name>
</gene>
<evidence type="ECO:0000313" key="6">
    <source>
        <dbReference type="Proteomes" id="UP000290819"/>
    </source>
</evidence>
<dbReference type="OrthoDB" id="9758509at2"/>
<dbReference type="Proteomes" id="UP000290819">
    <property type="component" value="Unassembled WGS sequence"/>
</dbReference>
<organism evidence="5 6">
    <name type="scientific">Bradyrhizobium betae</name>
    <dbReference type="NCBI Taxonomy" id="244734"/>
    <lineage>
        <taxon>Bacteria</taxon>
        <taxon>Pseudomonadati</taxon>
        <taxon>Pseudomonadota</taxon>
        <taxon>Alphaproteobacteria</taxon>
        <taxon>Hyphomicrobiales</taxon>
        <taxon>Nitrobacteraceae</taxon>
        <taxon>Bradyrhizobium</taxon>
    </lineage>
</organism>
<feature type="compositionally biased region" description="Basic residues" evidence="3">
    <location>
        <begin position="14"/>
        <end position="27"/>
    </location>
</feature>
<comment type="caution">
    <text evidence="5">The sequence shown here is derived from an EMBL/GenBank/DDBJ whole genome shotgun (WGS) entry which is preliminary data.</text>
</comment>
<dbReference type="AlphaFoldDB" id="A0A4Q1UI80"/>
<dbReference type="EMBL" id="MZXW01000057">
    <property type="protein sequence ID" value="RXT33379.1"/>
    <property type="molecule type" value="Genomic_DNA"/>
</dbReference>
<feature type="domain" description="Aldehyde oxidase/xanthine dehydrogenase a/b hammerhead" evidence="4">
    <location>
        <begin position="60"/>
        <end position="183"/>
    </location>
</feature>
<name>A0A4Q1UI80_9BRAD</name>
<dbReference type="InterPro" id="IPR036856">
    <property type="entry name" value="Ald_Oxase/Xan_DH_a/b_sf"/>
</dbReference>
<dbReference type="InterPro" id="IPR016208">
    <property type="entry name" value="Ald_Oxase/xanthine_DH-like"/>
</dbReference>
<evidence type="ECO:0000259" key="4">
    <source>
        <dbReference type="SMART" id="SM01008"/>
    </source>
</evidence>
<dbReference type="SUPFAM" id="SSF56003">
    <property type="entry name" value="Molybdenum cofactor-binding domain"/>
    <property type="match status" value="1"/>
</dbReference>
<protein>
    <recommendedName>
        <fullName evidence="4">Aldehyde oxidase/xanthine dehydrogenase a/b hammerhead domain-containing protein</fullName>
    </recommendedName>
</protein>
<evidence type="ECO:0000256" key="2">
    <source>
        <dbReference type="ARBA" id="ARBA00023002"/>
    </source>
</evidence>
<keyword evidence="2" id="KW-0560">Oxidoreductase</keyword>
<dbReference type="GO" id="GO:0005506">
    <property type="term" value="F:iron ion binding"/>
    <property type="evidence" value="ECO:0007669"/>
    <property type="project" value="InterPro"/>
</dbReference>
<accession>A0A4Q1UI80</accession>
<evidence type="ECO:0000256" key="3">
    <source>
        <dbReference type="SAM" id="MobiDB-lite"/>
    </source>
</evidence>
<evidence type="ECO:0000313" key="5">
    <source>
        <dbReference type="EMBL" id="RXT33379.1"/>
    </source>
</evidence>
<proteinExistence type="predicted"/>
<dbReference type="PANTHER" id="PTHR11908">
    <property type="entry name" value="XANTHINE DEHYDROGENASE"/>
    <property type="match status" value="1"/>
</dbReference>
<dbReference type="GO" id="GO:0016491">
    <property type="term" value="F:oxidoreductase activity"/>
    <property type="evidence" value="ECO:0007669"/>
    <property type="project" value="UniProtKB-KW"/>
</dbReference>
<dbReference type="InterPro" id="IPR037165">
    <property type="entry name" value="AldOxase/xan_DH_Mopterin-bd_sf"/>
</dbReference>
<keyword evidence="1" id="KW-0500">Molybdenum</keyword>
<reference evidence="5 6" key="1">
    <citation type="submission" date="2017-03" db="EMBL/GenBank/DDBJ databases">
        <authorList>
            <person name="Safronova V.I."/>
            <person name="Sazanova A.L."/>
            <person name="Chirak E.R."/>
        </authorList>
    </citation>
    <scope>NUCLEOTIDE SEQUENCE [LARGE SCALE GENOMIC DNA]</scope>
    <source>
        <strain evidence="5 6">Opo-243</strain>
    </source>
</reference>
<dbReference type="PANTHER" id="PTHR11908:SF132">
    <property type="entry name" value="ALDEHYDE OXIDASE 1-RELATED"/>
    <property type="match status" value="1"/>
</dbReference>
<dbReference type="Pfam" id="PF20256">
    <property type="entry name" value="MoCoBD_2"/>
    <property type="match status" value="1"/>
</dbReference>
<sequence length="788" mass="85475">MPRRHQPQPGRMERARRPHRGHARPCRYRVDARERSMTSPPTGSLIGTPVRRREDLRFVTGRGCYTDDLWPKGMLHGLVVRSLRAHARGLSVDASEARTMFGVHLVLTGRDLEAAGLAHVPVDLPPPGATFETWQARPQPVLAIEEVRYVGDPLAFIVAESMGAAKDAAEALIIDMEPCEPLPNLSAGAPDFSYEEGDATAVKALMAAARRIVELDIPVHRVDALPLEPRGCLGHFQDDTFTLHVSTQRVQILQRSLADRIFRVPRERMRVVAPDTGGGFGQKNGVYPEYVLCLEAARRLSRPVKWIPERSEAISSGCHARDNHFHLAAALDDEGRILAIEATRRMNLGAYASSRSMVPVQNGLTHLTGVYPVSQAHVRVDGVFTSTAPTCSYRGAGRPENVYACERLVDVVARNCGKDPIAWRRANCLSSKQQPLTSPLGTTFDGHDFHGLLEAALARLDYDHFRARRRTSASSGWLRGFGVALFAEDLHGSNEPIPARFEWSGERLELVVGTGSAGHGHETTFLQMTAERLGLPMERLGFVQSDTARMSEGVGTAASWSTTLAGSSVHLATAAAIEKALAIAGELLEVSRTDVEFVDGLFRVVGTDRCLRWDDIFAHAPDFTAGAAFAGTGHNVTASCHACEIEVEKETGTARLLTYAIAQNSGVVINPMIFIGQLHGGMAQGVGQVLMEQIVYDEADGQLLSGSLNDYALPRATDLPYIATDIQPSRALDNPLGVKGVGEAAATGSPAAVANAIIDALAPLGILHLDPPFTSEKLWRAIRNHRTL</sequence>
<dbReference type="InterPro" id="IPR046867">
    <property type="entry name" value="AldOxase/xan_DH_MoCoBD2"/>
</dbReference>
<dbReference type="Gene3D" id="3.30.365.10">
    <property type="entry name" value="Aldehyde oxidase/xanthine dehydrogenase, molybdopterin binding domain"/>
    <property type="match status" value="4"/>
</dbReference>
<dbReference type="InterPro" id="IPR008274">
    <property type="entry name" value="AldOxase/xan_DH_MoCoBD1"/>
</dbReference>
<dbReference type="SMART" id="SM01008">
    <property type="entry name" value="Ald_Xan_dh_C"/>
    <property type="match status" value="1"/>
</dbReference>
<evidence type="ECO:0000256" key="1">
    <source>
        <dbReference type="ARBA" id="ARBA00022505"/>
    </source>
</evidence>
<keyword evidence="6" id="KW-1185">Reference proteome</keyword>
<dbReference type="Pfam" id="PF02738">
    <property type="entry name" value="MoCoBD_1"/>
    <property type="match status" value="1"/>
</dbReference>
<feature type="region of interest" description="Disordered" evidence="3">
    <location>
        <begin position="1"/>
        <end position="48"/>
    </location>
</feature>
<dbReference type="Gene3D" id="3.90.1170.50">
    <property type="entry name" value="Aldehyde oxidase/xanthine dehydrogenase, a/b hammerhead"/>
    <property type="match status" value="1"/>
</dbReference>
<dbReference type="Pfam" id="PF01315">
    <property type="entry name" value="Ald_Xan_dh_C"/>
    <property type="match status" value="1"/>
</dbReference>
<dbReference type="InterPro" id="IPR000674">
    <property type="entry name" value="Ald_Oxase/Xan_DH_a/b"/>
</dbReference>